<dbReference type="OrthoDB" id="3434684at2759"/>
<proteinExistence type="predicted"/>
<reference evidence="1" key="1">
    <citation type="journal article" date="2020" name="Stud. Mycol.">
        <title>101 Dothideomycetes genomes: a test case for predicting lifestyles and emergence of pathogens.</title>
        <authorList>
            <person name="Haridas S."/>
            <person name="Albert R."/>
            <person name="Binder M."/>
            <person name="Bloem J."/>
            <person name="Labutti K."/>
            <person name="Salamov A."/>
            <person name="Andreopoulos B."/>
            <person name="Baker S."/>
            <person name="Barry K."/>
            <person name="Bills G."/>
            <person name="Bluhm B."/>
            <person name="Cannon C."/>
            <person name="Castanera R."/>
            <person name="Culley D."/>
            <person name="Daum C."/>
            <person name="Ezra D."/>
            <person name="Gonzalez J."/>
            <person name="Henrissat B."/>
            <person name="Kuo A."/>
            <person name="Liang C."/>
            <person name="Lipzen A."/>
            <person name="Lutzoni F."/>
            <person name="Magnuson J."/>
            <person name="Mondo S."/>
            <person name="Nolan M."/>
            <person name="Ohm R."/>
            <person name="Pangilinan J."/>
            <person name="Park H.-J."/>
            <person name="Ramirez L."/>
            <person name="Alfaro M."/>
            <person name="Sun H."/>
            <person name="Tritt A."/>
            <person name="Yoshinaga Y."/>
            <person name="Zwiers L.-H."/>
            <person name="Turgeon B."/>
            <person name="Goodwin S."/>
            <person name="Spatafora J."/>
            <person name="Crous P."/>
            <person name="Grigoriev I."/>
        </authorList>
    </citation>
    <scope>NUCLEOTIDE SEQUENCE</scope>
    <source>
        <strain evidence="1">CBS 379.55</strain>
    </source>
</reference>
<accession>A0A6A6JQV6</accession>
<dbReference type="EMBL" id="ML986487">
    <property type="protein sequence ID" value="KAF2279011.1"/>
    <property type="molecule type" value="Genomic_DNA"/>
</dbReference>
<dbReference type="AlphaFoldDB" id="A0A6A6JQV6"/>
<gene>
    <name evidence="1" type="ORF">EI97DRAFT_372412</name>
</gene>
<organism evidence="1 2">
    <name type="scientific">Westerdykella ornata</name>
    <dbReference type="NCBI Taxonomy" id="318751"/>
    <lineage>
        <taxon>Eukaryota</taxon>
        <taxon>Fungi</taxon>
        <taxon>Dikarya</taxon>
        <taxon>Ascomycota</taxon>
        <taxon>Pezizomycotina</taxon>
        <taxon>Dothideomycetes</taxon>
        <taxon>Pleosporomycetidae</taxon>
        <taxon>Pleosporales</taxon>
        <taxon>Sporormiaceae</taxon>
        <taxon>Westerdykella</taxon>
    </lineage>
</organism>
<evidence type="ECO:0000313" key="2">
    <source>
        <dbReference type="Proteomes" id="UP000800097"/>
    </source>
</evidence>
<evidence type="ECO:0000313" key="1">
    <source>
        <dbReference type="EMBL" id="KAF2279011.1"/>
    </source>
</evidence>
<dbReference type="Proteomes" id="UP000800097">
    <property type="component" value="Unassembled WGS sequence"/>
</dbReference>
<sequence length="58" mass="7183">DEFSINQFIQRVEEFQRRDQLDTLEKLTEENCSLQRSILSYRKHWYIAMDILEVLYEV</sequence>
<keyword evidence="2" id="KW-1185">Reference proteome</keyword>
<name>A0A6A6JQV6_WESOR</name>
<protein>
    <submittedName>
        <fullName evidence="1">Uncharacterized protein</fullName>
    </submittedName>
</protein>
<dbReference type="RefSeq" id="XP_033656550.1">
    <property type="nucleotide sequence ID" value="XM_033795347.1"/>
</dbReference>
<dbReference type="GeneID" id="54548522"/>
<feature type="non-terminal residue" evidence="1">
    <location>
        <position position="1"/>
    </location>
</feature>